<evidence type="ECO:0000313" key="2">
    <source>
        <dbReference type="EMBL" id="SDV46565.1"/>
    </source>
</evidence>
<dbReference type="Gene3D" id="2.30.40.10">
    <property type="entry name" value="Urease, subunit C, domain 1"/>
    <property type="match status" value="1"/>
</dbReference>
<reference evidence="3" key="1">
    <citation type="submission" date="2016-09" db="EMBL/GenBank/DDBJ databases">
        <authorList>
            <person name="Varghese N."/>
            <person name="Submissions S."/>
        </authorList>
    </citation>
    <scope>NUCLEOTIDE SEQUENCE [LARGE SCALE GENOMIC DNA]</scope>
    <source>
        <strain evidence="3">JS23</strain>
    </source>
</reference>
<gene>
    <name evidence="2" type="ORF">SAMN05216551_101440</name>
</gene>
<name>A0A1H2PKS7_9BURK</name>
<dbReference type="Gene3D" id="3.20.20.140">
    <property type="entry name" value="Metal-dependent hydrolases"/>
    <property type="match status" value="1"/>
</dbReference>
<dbReference type="PANTHER" id="PTHR11647:SF1">
    <property type="entry name" value="COLLAPSIN RESPONSE MEDIATOR PROTEIN"/>
    <property type="match status" value="1"/>
</dbReference>
<dbReference type="InterPro" id="IPR023100">
    <property type="entry name" value="D-aminoacylase_insert_dom_sf"/>
</dbReference>
<dbReference type="InterPro" id="IPR050378">
    <property type="entry name" value="Metallo-dep_Hydrolases_sf"/>
</dbReference>
<dbReference type="Proteomes" id="UP000243719">
    <property type="component" value="Unassembled WGS sequence"/>
</dbReference>
<dbReference type="STRING" id="1770053.SAMN05216551_101440"/>
<dbReference type="InterPro" id="IPR011059">
    <property type="entry name" value="Metal-dep_hydrolase_composite"/>
</dbReference>
<dbReference type="SUPFAM" id="SSF51338">
    <property type="entry name" value="Composite domain of metallo-dependent hydrolases"/>
    <property type="match status" value="1"/>
</dbReference>
<proteinExistence type="predicted"/>
<evidence type="ECO:0000313" key="3">
    <source>
        <dbReference type="Proteomes" id="UP000243719"/>
    </source>
</evidence>
<feature type="domain" description="Amidohydrolase 3" evidence="1">
    <location>
        <begin position="46"/>
        <end position="461"/>
    </location>
</feature>
<protein>
    <submittedName>
        <fullName evidence="2">N-acyl-D-amino-acid deacylase</fullName>
    </submittedName>
</protein>
<dbReference type="CDD" id="cd01297">
    <property type="entry name" value="D-aminoacylase"/>
    <property type="match status" value="1"/>
</dbReference>
<dbReference type="Gene3D" id="3.30.1490.130">
    <property type="entry name" value="D-aminoacylase. Domain 3"/>
    <property type="match status" value="1"/>
</dbReference>
<organism evidence="2 3">
    <name type="scientific">Chitinasiproducens palmae</name>
    <dbReference type="NCBI Taxonomy" id="1770053"/>
    <lineage>
        <taxon>Bacteria</taxon>
        <taxon>Pseudomonadati</taxon>
        <taxon>Pseudomonadota</taxon>
        <taxon>Betaproteobacteria</taxon>
        <taxon>Burkholderiales</taxon>
        <taxon>Burkholderiaceae</taxon>
        <taxon>Chitinasiproducens</taxon>
    </lineage>
</organism>
<dbReference type="PANTHER" id="PTHR11647">
    <property type="entry name" value="HYDRANTOINASE/DIHYDROPYRIMIDINASE FAMILY MEMBER"/>
    <property type="match status" value="1"/>
</dbReference>
<dbReference type="OrthoDB" id="9766983at2"/>
<dbReference type="InterPro" id="IPR013108">
    <property type="entry name" value="Amidohydro_3"/>
</dbReference>
<accession>A0A1H2PKS7</accession>
<dbReference type="InterPro" id="IPR032466">
    <property type="entry name" value="Metal_Hydrolase"/>
</dbReference>
<dbReference type="EMBL" id="FNLO01000001">
    <property type="protein sequence ID" value="SDV46565.1"/>
    <property type="molecule type" value="Genomic_DNA"/>
</dbReference>
<dbReference type="RefSeq" id="WP_091904084.1">
    <property type="nucleotide sequence ID" value="NZ_FNLO01000001.1"/>
</dbReference>
<keyword evidence="3" id="KW-1185">Reference proteome</keyword>
<evidence type="ECO:0000259" key="1">
    <source>
        <dbReference type="Pfam" id="PF07969"/>
    </source>
</evidence>
<dbReference type="Pfam" id="PF07969">
    <property type="entry name" value="Amidohydro_3"/>
    <property type="match status" value="1"/>
</dbReference>
<dbReference type="SUPFAM" id="SSF51556">
    <property type="entry name" value="Metallo-dependent hydrolases"/>
    <property type="match status" value="1"/>
</dbReference>
<dbReference type="AlphaFoldDB" id="A0A1H2PKS7"/>
<dbReference type="GO" id="GO:0016811">
    <property type="term" value="F:hydrolase activity, acting on carbon-nitrogen (but not peptide) bonds, in linear amides"/>
    <property type="evidence" value="ECO:0007669"/>
    <property type="project" value="InterPro"/>
</dbReference>
<sequence length="498" mass="52593">MHYDTLIRNALLLDGSGAPGAIGDLGIIGERIAFIGRAGADDTAADVIDATGLALAPGFIDAHTHDDTIVIRDPAMLPKLSQGVTTVIVGNCGISAAPVTLRGEPPDPMNLLGPAAAFCFPSFADYRAAVDAAVPALNVAALVGHTALRNNVMPALDRTATDAEIAAMRTQLRESLDAGALGLSTGLAYANAHQATTDEVVALAGELDRVGGLYATHLRSEFEPVLEAIEEACEIGQRASAPVIVSHLKCAGAGNWGRSPQLLGALEQAGRYQAVGCDCYPYAASSSTLDMKQVTSDFPITITWSTPHPEMGGRQLADVAAEWQVSLHEAAQRLQPAGAVYYGMSEDDVRRILSHPLTMVGSDGLPDDPLPHPRLWGAFARVLGHYSRDVGLFPLHEAVHKMTGLPARRFGLAGRGVLAAGNWADLVMFHPEHIADRARFDDPVQPAAGIHGVWVNGVPAYRDGVPLARNGRFLAREHDLRDGFAAASPPRPTQSQSN</sequence>